<evidence type="ECO:0000313" key="2">
    <source>
        <dbReference type="EMBL" id="RYC30838.1"/>
    </source>
</evidence>
<name>A0A4Q2U4W2_9HYPH</name>
<sequence length="117" mass="12670">MKPDSPHGIVITPHPGRVTVLFAGRTVVDTTRALDLAEGAMRPVIYVPREDADMAAFTPTPRHTHCPFKGEASYFTLAAEGREAQNAVWSYEAPLPGVSAIAGHLAFYPDQVDIRQG</sequence>
<dbReference type="Gene3D" id="2.170.150.40">
    <property type="entry name" value="Domain of unknown function (DUF427)"/>
    <property type="match status" value="1"/>
</dbReference>
<dbReference type="EMBL" id="QYBB01000020">
    <property type="protein sequence ID" value="RYC30838.1"/>
    <property type="molecule type" value="Genomic_DNA"/>
</dbReference>
<gene>
    <name evidence="2" type="ORF">D3273_16755</name>
</gene>
<protein>
    <submittedName>
        <fullName evidence="2">DUF427 domain-containing protein</fullName>
    </submittedName>
</protein>
<proteinExistence type="predicted"/>
<reference evidence="2 3" key="2">
    <citation type="submission" date="2019-02" db="EMBL/GenBank/DDBJ databases">
        <title>'Lichenibacterium ramalinii' gen. nov. sp. nov., 'Lichenibacterium minor' gen. nov. sp. nov.</title>
        <authorList>
            <person name="Pankratov T."/>
        </authorList>
    </citation>
    <scope>NUCLEOTIDE SEQUENCE [LARGE SCALE GENOMIC DNA]</scope>
    <source>
        <strain evidence="2 3">RmlP026</strain>
    </source>
</reference>
<dbReference type="Proteomes" id="UP000290759">
    <property type="component" value="Unassembled WGS sequence"/>
</dbReference>
<keyword evidence="3" id="KW-1185">Reference proteome</keyword>
<dbReference type="Pfam" id="PF04248">
    <property type="entry name" value="NTP_transf_9"/>
    <property type="match status" value="1"/>
</dbReference>
<evidence type="ECO:0000259" key="1">
    <source>
        <dbReference type="Pfam" id="PF04248"/>
    </source>
</evidence>
<comment type="caution">
    <text evidence="2">The sequence shown here is derived from an EMBL/GenBank/DDBJ whole genome shotgun (WGS) entry which is preliminary data.</text>
</comment>
<dbReference type="AlphaFoldDB" id="A0A4Q2U4W2"/>
<feature type="domain" description="DUF427" evidence="1">
    <location>
        <begin position="18"/>
        <end position="110"/>
    </location>
</feature>
<accession>A0A4Q2U4W2</accession>
<reference evidence="2 3" key="1">
    <citation type="submission" date="2018-12" db="EMBL/GenBank/DDBJ databases">
        <authorList>
            <person name="Grouzdev D.S."/>
            <person name="Krutkina M.S."/>
        </authorList>
    </citation>
    <scope>NUCLEOTIDE SEQUENCE [LARGE SCALE GENOMIC DNA]</scope>
    <source>
        <strain evidence="2 3">RmlP026</strain>
    </source>
</reference>
<dbReference type="PANTHER" id="PTHR34310:SF9">
    <property type="entry name" value="BLR5716 PROTEIN"/>
    <property type="match status" value="1"/>
</dbReference>
<dbReference type="InterPro" id="IPR007361">
    <property type="entry name" value="DUF427"/>
</dbReference>
<dbReference type="RefSeq" id="WP_129228037.1">
    <property type="nucleotide sequence ID" value="NZ_QYBB01000020.1"/>
</dbReference>
<dbReference type="OrthoDB" id="9815163at2"/>
<evidence type="ECO:0000313" key="3">
    <source>
        <dbReference type="Proteomes" id="UP000290759"/>
    </source>
</evidence>
<organism evidence="2 3">
    <name type="scientific">Lichenibacterium minor</name>
    <dbReference type="NCBI Taxonomy" id="2316528"/>
    <lineage>
        <taxon>Bacteria</taxon>
        <taxon>Pseudomonadati</taxon>
        <taxon>Pseudomonadota</taxon>
        <taxon>Alphaproteobacteria</taxon>
        <taxon>Hyphomicrobiales</taxon>
        <taxon>Lichenihabitantaceae</taxon>
        <taxon>Lichenibacterium</taxon>
    </lineage>
</organism>
<dbReference type="InterPro" id="IPR038694">
    <property type="entry name" value="DUF427_sf"/>
</dbReference>
<dbReference type="PANTHER" id="PTHR34310">
    <property type="entry name" value="DUF427 DOMAIN PROTEIN (AFU_ORTHOLOGUE AFUA_3G02220)"/>
    <property type="match status" value="1"/>
</dbReference>